<feature type="non-terminal residue" evidence="2">
    <location>
        <position position="1"/>
    </location>
</feature>
<dbReference type="RefSeq" id="XP_007316375.1">
    <property type="nucleotide sequence ID" value="XM_007316313.1"/>
</dbReference>
<evidence type="ECO:0000256" key="1">
    <source>
        <dbReference type="SAM" id="SignalP"/>
    </source>
</evidence>
<accession>F8NR29</accession>
<dbReference type="GeneID" id="18818478"/>
<proteinExistence type="predicted"/>
<dbReference type="KEGG" id="sla:SERLADRAFT_463003"/>
<dbReference type="AlphaFoldDB" id="F8NR29"/>
<dbReference type="EMBL" id="GL945432">
    <property type="protein sequence ID" value="EGO26202.1"/>
    <property type="molecule type" value="Genomic_DNA"/>
</dbReference>
<feature type="chain" id="PRO_5003376207" evidence="1">
    <location>
        <begin position="31"/>
        <end position="94"/>
    </location>
</feature>
<feature type="signal peptide" evidence="1">
    <location>
        <begin position="1"/>
        <end position="30"/>
    </location>
</feature>
<protein>
    <submittedName>
        <fullName evidence="2">Uncharacterized protein</fullName>
    </submittedName>
</protein>
<reference evidence="2" key="1">
    <citation type="submission" date="2011-04" db="EMBL/GenBank/DDBJ databases">
        <title>Evolution of plant cell wall degrading machinery underlies the functional diversity of forest fungi.</title>
        <authorList>
            <consortium name="US DOE Joint Genome Institute (JGI-PGF)"/>
            <person name="Eastwood D.C."/>
            <person name="Floudas D."/>
            <person name="Binder M."/>
            <person name="Majcherczyk A."/>
            <person name="Schneider P."/>
            <person name="Aerts A."/>
            <person name="Asiegbu F.O."/>
            <person name="Baker S.E."/>
            <person name="Barry K."/>
            <person name="Bendiksby M."/>
            <person name="Blumentritt M."/>
            <person name="Coutinho P.M."/>
            <person name="Cullen D."/>
            <person name="Cullen D."/>
            <person name="Gathman A."/>
            <person name="Goodell B."/>
            <person name="Henrissat B."/>
            <person name="Ihrmark K."/>
            <person name="Kauserud H."/>
            <person name="Kohler A."/>
            <person name="LaButti K."/>
            <person name="Lapidus A."/>
            <person name="Lavin J.L."/>
            <person name="Lee Y.-H."/>
            <person name="Lindquist E."/>
            <person name="Lilly W."/>
            <person name="Lucas S."/>
            <person name="Morin E."/>
            <person name="Murat C."/>
            <person name="Oguiza J.A."/>
            <person name="Park J."/>
            <person name="Pisabarro A.G."/>
            <person name="Riley R."/>
            <person name="Rosling A."/>
            <person name="Salamov A."/>
            <person name="Schmidt O."/>
            <person name="Schmutz J."/>
            <person name="Skrede I."/>
            <person name="Stenlid J."/>
            <person name="Wiebenga A."/>
            <person name="Xie X."/>
            <person name="Kues U."/>
            <person name="Hibbett D.S."/>
            <person name="Hoffmeister D."/>
            <person name="Hogberg N."/>
            <person name="Martin F."/>
            <person name="Grigoriev I.V."/>
            <person name="Watkinson S.C."/>
        </authorList>
    </citation>
    <scope>NUCLEOTIDE SEQUENCE</scope>
    <source>
        <strain evidence="2">S7.9</strain>
    </source>
</reference>
<name>F8NR29_SERL9</name>
<gene>
    <name evidence="2" type="ORF">SERLADRAFT_463003</name>
</gene>
<dbReference type="HOGENOM" id="CLU_2392048_0_0_1"/>
<sequence length="94" mass="10494">KRFWKAKNSPTHKNSILIVTLFFLTCGVSAKPIPTFDRAVSESTREDASYLGPQVRAVSEYIREDASFLSPQVDGVREDSVWLTPPPLESEPAN</sequence>
<dbReference type="Proteomes" id="UP000008064">
    <property type="component" value="Unassembled WGS sequence"/>
</dbReference>
<keyword evidence="1" id="KW-0732">Signal</keyword>
<organism>
    <name type="scientific">Serpula lacrymans var. lacrymans (strain S7.9)</name>
    <name type="common">Dry rot fungus</name>
    <dbReference type="NCBI Taxonomy" id="578457"/>
    <lineage>
        <taxon>Eukaryota</taxon>
        <taxon>Fungi</taxon>
        <taxon>Dikarya</taxon>
        <taxon>Basidiomycota</taxon>
        <taxon>Agaricomycotina</taxon>
        <taxon>Agaricomycetes</taxon>
        <taxon>Agaricomycetidae</taxon>
        <taxon>Boletales</taxon>
        <taxon>Coniophorineae</taxon>
        <taxon>Serpulaceae</taxon>
        <taxon>Serpula</taxon>
    </lineage>
</organism>
<evidence type="ECO:0000313" key="2">
    <source>
        <dbReference type="EMBL" id="EGO26202.1"/>
    </source>
</evidence>